<dbReference type="SUPFAM" id="SSF55729">
    <property type="entry name" value="Acyl-CoA N-acyltransferases (Nat)"/>
    <property type="match status" value="1"/>
</dbReference>
<dbReference type="InterPro" id="IPR000182">
    <property type="entry name" value="GNAT_dom"/>
</dbReference>
<feature type="domain" description="N-acetyltransferase" evidence="3">
    <location>
        <begin position="52"/>
        <end position="200"/>
    </location>
</feature>
<organism evidence="4 5">
    <name type="scientific">Epicoccum nigrum</name>
    <name type="common">Soil fungus</name>
    <name type="synonym">Epicoccum purpurascens</name>
    <dbReference type="NCBI Taxonomy" id="105696"/>
    <lineage>
        <taxon>Eukaryota</taxon>
        <taxon>Fungi</taxon>
        <taxon>Dikarya</taxon>
        <taxon>Ascomycota</taxon>
        <taxon>Pezizomycotina</taxon>
        <taxon>Dothideomycetes</taxon>
        <taxon>Pleosporomycetidae</taxon>
        <taxon>Pleosporales</taxon>
        <taxon>Pleosporineae</taxon>
        <taxon>Didymellaceae</taxon>
        <taxon>Epicoccum</taxon>
    </lineage>
</organism>
<evidence type="ECO:0000313" key="4">
    <source>
        <dbReference type="EMBL" id="OSS43439.1"/>
    </source>
</evidence>
<evidence type="ECO:0000313" key="5">
    <source>
        <dbReference type="Proteomes" id="UP000193240"/>
    </source>
</evidence>
<dbReference type="Gene3D" id="3.40.630.30">
    <property type="match status" value="1"/>
</dbReference>
<dbReference type="Proteomes" id="UP000193240">
    <property type="component" value="Unassembled WGS sequence"/>
</dbReference>
<dbReference type="InterPro" id="IPR016181">
    <property type="entry name" value="Acyl_CoA_acyltransferase"/>
</dbReference>
<accession>A0A1Y2LIN3</accession>
<dbReference type="InParanoid" id="A0A1Y2LIN3"/>
<keyword evidence="2" id="KW-0012">Acyltransferase</keyword>
<evidence type="ECO:0000259" key="3">
    <source>
        <dbReference type="PROSITE" id="PS51186"/>
    </source>
</evidence>
<dbReference type="CDD" id="cd04301">
    <property type="entry name" value="NAT_SF"/>
    <property type="match status" value="1"/>
</dbReference>
<gene>
    <name evidence="4" type="ORF">B5807_11849</name>
</gene>
<evidence type="ECO:0000256" key="2">
    <source>
        <dbReference type="ARBA" id="ARBA00023315"/>
    </source>
</evidence>
<sequence length="200" mass="23310">MPLLVSPLTLLRPGLSFRFIHSTPRAFSAYRPTQTHITRTRNMASTPNKTDVHITPLEQSDYAEWERLFRLYIAFYKSSLPDTQYAKTFARILDPQKDLYGLVLRDATDPKKLYGLAHYFPTQTPWAEEMLMHFNDLYIDQELRGRGFGRQIIKAVAEEARKQGCSRLQWTTQHGNPARKLYDELASCEFVQYRMSLNDA</sequence>
<evidence type="ECO:0000256" key="1">
    <source>
        <dbReference type="ARBA" id="ARBA00022679"/>
    </source>
</evidence>
<protein>
    <recommendedName>
        <fullName evidence="3">N-acetyltransferase domain-containing protein</fullName>
    </recommendedName>
</protein>
<name>A0A1Y2LIN3_EPING</name>
<dbReference type="PANTHER" id="PTHR10545:SF29">
    <property type="entry name" value="GH14572P-RELATED"/>
    <property type="match status" value="1"/>
</dbReference>
<reference evidence="4 5" key="1">
    <citation type="journal article" date="2017" name="Genome Announc.">
        <title>Genome sequence of the saprophytic ascomycete Epicoccum nigrum ICMP 19927 strain isolated from New Zealand.</title>
        <authorList>
            <person name="Fokin M."/>
            <person name="Fleetwood D."/>
            <person name="Weir B.S."/>
            <person name="Villas-Boas S.G."/>
        </authorList>
    </citation>
    <scope>NUCLEOTIDE SEQUENCE [LARGE SCALE GENOMIC DNA]</scope>
    <source>
        <strain evidence="4 5">ICMP 19927</strain>
    </source>
</reference>
<dbReference type="Pfam" id="PF00583">
    <property type="entry name" value="Acetyltransf_1"/>
    <property type="match status" value="1"/>
</dbReference>
<dbReference type="OMA" id="VHFLYHR"/>
<dbReference type="AlphaFoldDB" id="A0A1Y2LIN3"/>
<dbReference type="STRING" id="105696.A0A1Y2LIN3"/>
<dbReference type="FunCoup" id="A0A1Y2LIN3">
    <property type="interactions" value="24"/>
</dbReference>
<dbReference type="GO" id="GO:0008080">
    <property type="term" value="F:N-acetyltransferase activity"/>
    <property type="evidence" value="ECO:0007669"/>
    <property type="project" value="TreeGrafter"/>
</dbReference>
<dbReference type="PANTHER" id="PTHR10545">
    <property type="entry name" value="DIAMINE N-ACETYLTRANSFERASE"/>
    <property type="match status" value="1"/>
</dbReference>
<dbReference type="PROSITE" id="PS51186">
    <property type="entry name" value="GNAT"/>
    <property type="match status" value="1"/>
</dbReference>
<dbReference type="GO" id="GO:0005737">
    <property type="term" value="C:cytoplasm"/>
    <property type="evidence" value="ECO:0007669"/>
    <property type="project" value="TreeGrafter"/>
</dbReference>
<keyword evidence="5" id="KW-1185">Reference proteome</keyword>
<proteinExistence type="predicted"/>
<dbReference type="InterPro" id="IPR051016">
    <property type="entry name" value="Diverse_Substrate_AcTransf"/>
</dbReference>
<keyword evidence="1" id="KW-0808">Transferase</keyword>
<dbReference type="EMBL" id="KZ107866">
    <property type="protein sequence ID" value="OSS43439.1"/>
    <property type="molecule type" value="Genomic_DNA"/>
</dbReference>